<proteinExistence type="predicted"/>
<keyword evidence="2" id="KW-0813">Transport</keyword>
<feature type="transmembrane region" description="Helical" evidence="8">
    <location>
        <begin position="511"/>
        <end position="531"/>
    </location>
</feature>
<dbReference type="InterPro" id="IPR027417">
    <property type="entry name" value="P-loop_NTPase"/>
</dbReference>
<dbReference type="InterPro" id="IPR003439">
    <property type="entry name" value="ABC_transporter-like_ATP-bd"/>
</dbReference>
<dbReference type="GO" id="GO:0016020">
    <property type="term" value="C:membrane"/>
    <property type="evidence" value="ECO:0007669"/>
    <property type="project" value="UniProtKB-SubCell"/>
</dbReference>
<dbReference type="InterPro" id="IPR050352">
    <property type="entry name" value="ABCG_transporters"/>
</dbReference>
<dbReference type="SMART" id="SM00382">
    <property type="entry name" value="AAA"/>
    <property type="match status" value="1"/>
</dbReference>
<evidence type="ECO:0000259" key="9">
    <source>
        <dbReference type="PROSITE" id="PS50893"/>
    </source>
</evidence>
<dbReference type="InterPro" id="IPR003593">
    <property type="entry name" value="AAA+_ATPase"/>
</dbReference>
<feature type="domain" description="ABC transporter" evidence="9">
    <location>
        <begin position="34"/>
        <end position="276"/>
    </location>
</feature>
<evidence type="ECO:0000256" key="5">
    <source>
        <dbReference type="ARBA" id="ARBA00022840"/>
    </source>
</evidence>
<keyword evidence="4" id="KW-0547">Nucleotide-binding</keyword>
<evidence type="ECO:0000256" key="4">
    <source>
        <dbReference type="ARBA" id="ARBA00022741"/>
    </source>
</evidence>
<dbReference type="CDD" id="cd03213">
    <property type="entry name" value="ABCG_EPDR"/>
    <property type="match status" value="1"/>
</dbReference>
<dbReference type="EMBL" id="HACM01001665">
    <property type="protein sequence ID" value="CRZ02107.1"/>
    <property type="molecule type" value="Transcribed_RNA"/>
</dbReference>
<dbReference type="Pfam" id="PF01061">
    <property type="entry name" value="ABC2_membrane"/>
    <property type="match status" value="1"/>
</dbReference>
<feature type="transmembrane region" description="Helical" evidence="8">
    <location>
        <begin position="588"/>
        <end position="610"/>
    </location>
</feature>
<dbReference type="InterPro" id="IPR043926">
    <property type="entry name" value="ABCG_dom"/>
</dbReference>
<evidence type="ECO:0000256" key="7">
    <source>
        <dbReference type="ARBA" id="ARBA00023136"/>
    </source>
</evidence>
<name>A0A0H5QKF4_9EUKA</name>
<reference evidence="10" key="1">
    <citation type="submission" date="2015-04" db="EMBL/GenBank/DDBJ databases">
        <title>The genome sequence of the plant pathogenic Rhizarian Plasmodiophora brassicae reveals insights in its biotrophic life cycle and the origin of chitin synthesis.</title>
        <authorList>
            <person name="Schwelm A."/>
            <person name="Fogelqvist J."/>
            <person name="Knaust A."/>
            <person name="Julke S."/>
            <person name="Lilja T."/>
            <person name="Dhandapani V."/>
            <person name="Bonilla-Rosso G."/>
            <person name="Karlsson M."/>
            <person name="Shevchenko A."/>
            <person name="Choi S.R."/>
            <person name="Kim H.G."/>
            <person name="Park J.Y."/>
            <person name="Lim Y.P."/>
            <person name="Ludwig-Muller J."/>
            <person name="Dixelius C."/>
        </authorList>
    </citation>
    <scope>NUCLEOTIDE SEQUENCE</scope>
    <source>
        <tissue evidence="10">Potato root galls</tissue>
    </source>
</reference>
<dbReference type="PANTHER" id="PTHR48041:SF122">
    <property type="entry name" value="ABC TRANSPORTER DOMAIN-CONTAINING PROTEIN"/>
    <property type="match status" value="1"/>
</dbReference>
<protein>
    <recommendedName>
        <fullName evidence="9">ABC transporter domain-containing protein</fullName>
    </recommendedName>
</protein>
<feature type="transmembrane region" description="Helical" evidence="8">
    <location>
        <begin position="366"/>
        <end position="387"/>
    </location>
</feature>
<evidence type="ECO:0000256" key="2">
    <source>
        <dbReference type="ARBA" id="ARBA00022448"/>
    </source>
</evidence>
<organism evidence="10">
    <name type="scientific">Spongospora subterranea</name>
    <dbReference type="NCBI Taxonomy" id="70186"/>
    <lineage>
        <taxon>Eukaryota</taxon>
        <taxon>Sar</taxon>
        <taxon>Rhizaria</taxon>
        <taxon>Endomyxa</taxon>
        <taxon>Phytomyxea</taxon>
        <taxon>Plasmodiophorida</taxon>
        <taxon>Plasmodiophoridae</taxon>
        <taxon>Spongospora</taxon>
    </lineage>
</organism>
<sequence>MGSTFVEMKPAMNGIRNQRGVTLSWHDLSYSISVKTGSSSKDQVQSRMLLNKVSGEVCPGQMVAILGSSGAGKTTLLNVLAGRIDKGEISGSVLANGESRVDHTWAKTVAFVEQDDLMRSNLTVSETLMYAAMLRLPSSLGIDKKRARVEEIISQLGLNNCANTRIGSVEGNRGVSGGERKRTAIGEELASDPDLLFLDEPTSGLDAFTAVSVLEVAKRLAVQQRKSIICTIHQPRTAILELFDSIILLAGGRVVFSGSVLDCVDHFTNAGLPCPKMMNPSDFWLDMITVDFRSEILREESQKRVAMLQDLWQKTAMVSGSANIILDPSPNLESEPVLWSNSISSEVLILLGRDLTQDIGRNPYNVVATLGQALFNIILYGFLFWQVQLDSTGVVNRLGVLLMVITCQSFGVVMPIVGVLPSIQALIRKERSAGSYRAISAFLSKLVTTVIQPVVAGIISCALIYLMAGLKRQFTAFIVFQCVMLLHTITFAFLGMAIGSASPSIFIGQTVAPMFITVMMQFAGHIVNISAVPHALRWIRFISGIRYTFAALSQNEFRGLEFQCTTTVGCFPTGENVLEFFFLTEFSLIGNAMAVAVIAMVYFIFAYLLFSYRTKSSLKLF</sequence>
<feature type="transmembrane region" description="Helical" evidence="8">
    <location>
        <begin position="474"/>
        <end position="499"/>
    </location>
</feature>
<comment type="subcellular location">
    <subcellularLocation>
        <location evidence="1">Membrane</location>
        <topology evidence="1">Multi-pass membrane protein</topology>
    </subcellularLocation>
</comment>
<accession>A0A0H5QKF4</accession>
<evidence type="ECO:0000256" key="8">
    <source>
        <dbReference type="SAM" id="Phobius"/>
    </source>
</evidence>
<evidence type="ECO:0000256" key="3">
    <source>
        <dbReference type="ARBA" id="ARBA00022692"/>
    </source>
</evidence>
<keyword evidence="7 8" id="KW-0472">Membrane</keyword>
<dbReference type="GO" id="GO:0140359">
    <property type="term" value="F:ABC-type transporter activity"/>
    <property type="evidence" value="ECO:0007669"/>
    <property type="project" value="InterPro"/>
</dbReference>
<feature type="transmembrane region" description="Helical" evidence="8">
    <location>
        <begin position="442"/>
        <end position="468"/>
    </location>
</feature>
<dbReference type="Gene3D" id="3.40.50.300">
    <property type="entry name" value="P-loop containing nucleotide triphosphate hydrolases"/>
    <property type="match status" value="1"/>
</dbReference>
<evidence type="ECO:0000256" key="6">
    <source>
        <dbReference type="ARBA" id="ARBA00022989"/>
    </source>
</evidence>
<dbReference type="Pfam" id="PF00005">
    <property type="entry name" value="ABC_tran"/>
    <property type="match status" value="1"/>
</dbReference>
<dbReference type="GO" id="GO:0016887">
    <property type="term" value="F:ATP hydrolysis activity"/>
    <property type="evidence" value="ECO:0007669"/>
    <property type="project" value="InterPro"/>
</dbReference>
<dbReference type="SUPFAM" id="SSF52540">
    <property type="entry name" value="P-loop containing nucleoside triphosphate hydrolases"/>
    <property type="match status" value="1"/>
</dbReference>
<dbReference type="PROSITE" id="PS50893">
    <property type="entry name" value="ABC_TRANSPORTER_2"/>
    <property type="match status" value="1"/>
</dbReference>
<evidence type="ECO:0000256" key="1">
    <source>
        <dbReference type="ARBA" id="ARBA00004141"/>
    </source>
</evidence>
<dbReference type="AlphaFoldDB" id="A0A0H5QKF4"/>
<keyword evidence="6 8" id="KW-1133">Transmembrane helix</keyword>
<feature type="transmembrane region" description="Helical" evidence="8">
    <location>
        <begin position="399"/>
        <end position="421"/>
    </location>
</feature>
<keyword evidence="3 8" id="KW-0812">Transmembrane</keyword>
<dbReference type="InterPro" id="IPR013525">
    <property type="entry name" value="ABC2_TM"/>
</dbReference>
<keyword evidence="5" id="KW-0067">ATP-binding</keyword>
<evidence type="ECO:0000313" key="10">
    <source>
        <dbReference type="EMBL" id="CRZ02107.1"/>
    </source>
</evidence>
<dbReference type="PANTHER" id="PTHR48041">
    <property type="entry name" value="ABC TRANSPORTER G FAMILY MEMBER 28"/>
    <property type="match status" value="1"/>
</dbReference>
<dbReference type="GO" id="GO:0005524">
    <property type="term" value="F:ATP binding"/>
    <property type="evidence" value="ECO:0007669"/>
    <property type="project" value="UniProtKB-KW"/>
</dbReference>
<dbReference type="Pfam" id="PF19055">
    <property type="entry name" value="ABC2_membrane_7"/>
    <property type="match status" value="1"/>
</dbReference>